<comment type="caution">
    <text evidence="3">The sequence shown here is derived from an EMBL/GenBank/DDBJ whole genome shotgun (WGS) entry which is preliminary data.</text>
</comment>
<reference evidence="3 4" key="1">
    <citation type="submission" date="2023-03" db="EMBL/GenBank/DDBJ databases">
        <title>High-quality genome of Scylla paramamosain provides insights in environmental adaptation.</title>
        <authorList>
            <person name="Zhang L."/>
        </authorList>
    </citation>
    <scope>NUCLEOTIDE SEQUENCE [LARGE SCALE GENOMIC DNA]</scope>
    <source>
        <strain evidence="3">LZ_2023a</strain>
        <tissue evidence="3">Muscle</tissue>
    </source>
</reference>
<feature type="transmembrane region" description="Helical" evidence="2">
    <location>
        <begin position="752"/>
        <end position="771"/>
    </location>
</feature>
<name>A0AAW0UBG0_SCYPA</name>
<feature type="compositionally biased region" description="Basic and acidic residues" evidence="1">
    <location>
        <begin position="166"/>
        <end position="178"/>
    </location>
</feature>
<proteinExistence type="predicted"/>
<feature type="transmembrane region" description="Helical" evidence="2">
    <location>
        <begin position="722"/>
        <end position="746"/>
    </location>
</feature>
<feature type="transmembrane region" description="Helical" evidence="2">
    <location>
        <begin position="627"/>
        <end position="647"/>
    </location>
</feature>
<accession>A0AAW0UBG0</accession>
<feature type="compositionally biased region" description="Polar residues" evidence="1">
    <location>
        <begin position="1376"/>
        <end position="1385"/>
    </location>
</feature>
<evidence type="ECO:0000256" key="2">
    <source>
        <dbReference type="SAM" id="Phobius"/>
    </source>
</evidence>
<dbReference type="Proteomes" id="UP001487740">
    <property type="component" value="Unassembled WGS sequence"/>
</dbReference>
<feature type="region of interest" description="Disordered" evidence="1">
    <location>
        <begin position="156"/>
        <end position="179"/>
    </location>
</feature>
<keyword evidence="4" id="KW-1185">Reference proteome</keyword>
<dbReference type="Pfam" id="PF25228">
    <property type="entry name" value="Lips"/>
    <property type="match status" value="2"/>
</dbReference>
<keyword evidence="2" id="KW-1133">Transmembrane helix</keyword>
<sequence length="1385" mass="154736">MVSGNSPFVSHDGLQPEREPLTFETNTEDLPPETAALVDHIKQVAEEVLYHWKTFPLHLPPPVAVQHDTPSTVSSGNFGVGNGGGSLGTVSGVGGGGGGGGNGPGIGGGGGGGGGSNGGNGGLGGVRVKPLILRDAFVTPSFDELDAVAVDSKGDPRRLSNHHLHSIREKGLHRDSQGKRRRLNGYQLETLRRSGEFEVESLHFPGQTHRWQVSGWLQKGCEKAHNSLLDDVALALSLIVVTAKNRLSSPLFSLSHSLQSVWQGILMLVDLAVGIPWVQAHNLEARMKEERCSYLVQELTCKDGDVDGLCSWMVQQIKRATWEKFQLSGEKQPPVPYIFTTPQGLELDLRLFNRELMKKALPILVSILEKEARGWFLHFREKVIADLKAQNLSDYEIEKGNRLVQEEYLGRVYSAILAHPSLLELGHSVPALLVSHAKAVLLMHRALDEVERIYEEGERARREELRHTHSIFSRITPWLADQLAATHATLMEQHKWRPHEHALALCRQNNLPQHAYFLQRDLSFMREREPVLLNELKNLKVAMRVFQWRAQVWFPSNYVVSRTFQGESELIPTVLASSPTCITTPRTDPNHPVYLLEKQLIRTTSTRWPFWRWFNFLHRTWAWSSNALFFFGIWLPLCSPVSLRALLYREPFMSDFELSQVNGTVCPSKASLTPTLASRLHTLWRHISKSRTHFETTPDTGFIGKSVTRHINRMWNYVMKGIVGTLFLTTVFPLTCLVVSMGSMAIAVAAPLWVPMCVLLTHVACVFIYDLDSPTGLRKWSPIMQALALHLLVLGVLQAVFAFFTVIFICPVLSAVVLLWGLVRRGCRHVWDTVMFHLVIKKRGRIPASDSFLVKRIAGPGLHNNFYYQISCEQAIAAFEARLELDELAVYQRETEGTIYKPLAAYMEFVQRCFGPFSGVIGKTGSYDLVEREVRDLCLTLQEKIDRRRRDLGLGLPINVRSKIKLTTRDLKLALKQCTIMVEDFYPTHVLAHIVAQPGEAVVTRGAANTSHNESGRAHTLPAGTRHVEINERSGASSSRRKTEHRETKFASLEEWWDSKGLAPGDYGGLASLIFTEIFSSDFLTPMEESDTSFQMEVHGVSLSRYTEMTRCMPDRPDLDEKLTVHTPRGNIQVHAPYLDLSSFTPLVRHGVPTQRASKTSLAARLSLRLNPGHRMVCGSRVPEKLLIPPPIPHPAHISVIIHNREATEAIPLDATLTLQLIRTIEDSPHVVATVTSVGEDETPASDSRSSSLSHDRSLYDDPSLFDGPYSSASRSGTADRRGNCSLGRSRTATLEMTATLDRMATLDQRTNMQEYNRSSTLELTPTRMALRLATPLRSLLEGQQPFTVSLNLASAEDVSLEVEEEENQPIPLQPLTHSTYTTAV</sequence>
<keyword evidence="2" id="KW-0812">Transmembrane</keyword>
<keyword evidence="2" id="KW-0472">Membrane</keyword>
<feature type="region of interest" description="Disordered" evidence="1">
    <location>
        <begin position="1235"/>
        <end position="1286"/>
    </location>
</feature>
<dbReference type="PANTHER" id="PTHR37686:SF1">
    <property type="entry name" value="LD36006P"/>
    <property type="match status" value="1"/>
</dbReference>
<feature type="region of interest" description="Disordered" evidence="1">
    <location>
        <begin position="1011"/>
        <end position="1046"/>
    </location>
</feature>
<evidence type="ECO:0000313" key="3">
    <source>
        <dbReference type="EMBL" id="KAK8396821.1"/>
    </source>
</evidence>
<feature type="transmembrane region" description="Helical" evidence="2">
    <location>
        <begin position="791"/>
        <end position="823"/>
    </location>
</feature>
<organism evidence="3 4">
    <name type="scientific">Scylla paramamosain</name>
    <name type="common">Mud crab</name>
    <dbReference type="NCBI Taxonomy" id="85552"/>
    <lineage>
        <taxon>Eukaryota</taxon>
        <taxon>Metazoa</taxon>
        <taxon>Ecdysozoa</taxon>
        <taxon>Arthropoda</taxon>
        <taxon>Crustacea</taxon>
        <taxon>Multicrustacea</taxon>
        <taxon>Malacostraca</taxon>
        <taxon>Eumalacostraca</taxon>
        <taxon>Eucarida</taxon>
        <taxon>Decapoda</taxon>
        <taxon>Pleocyemata</taxon>
        <taxon>Brachyura</taxon>
        <taxon>Eubrachyura</taxon>
        <taxon>Portunoidea</taxon>
        <taxon>Portunidae</taxon>
        <taxon>Portuninae</taxon>
        <taxon>Scylla</taxon>
    </lineage>
</organism>
<evidence type="ECO:0000256" key="1">
    <source>
        <dbReference type="SAM" id="MobiDB-lite"/>
    </source>
</evidence>
<protein>
    <submittedName>
        <fullName evidence="3">Uncharacterized protein</fullName>
    </submittedName>
</protein>
<evidence type="ECO:0000313" key="4">
    <source>
        <dbReference type="Proteomes" id="UP001487740"/>
    </source>
</evidence>
<gene>
    <name evidence="3" type="ORF">O3P69_005057</name>
</gene>
<dbReference type="PANTHER" id="PTHR37686">
    <property type="entry name" value="LD36006P"/>
    <property type="match status" value="1"/>
</dbReference>
<feature type="region of interest" description="Disordered" evidence="1">
    <location>
        <begin position="1366"/>
        <end position="1385"/>
    </location>
</feature>
<dbReference type="EMBL" id="JARAKH010000015">
    <property type="protein sequence ID" value="KAK8396821.1"/>
    <property type="molecule type" value="Genomic_DNA"/>
</dbReference>
<dbReference type="InterPro" id="IPR057435">
    <property type="entry name" value="Lips"/>
</dbReference>